<feature type="compositionally biased region" description="Low complexity" evidence="1">
    <location>
        <begin position="173"/>
        <end position="185"/>
    </location>
</feature>
<evidence type="ECO:0000256" key="1">
    <source>
        <dbReference type="SAM" id="MobiDB-lite"/>
    </source>
</evidence>
<proteinExistence type="predicted"/>
<reference evidence="2" key="1">
    <citation type="submission" date="2022-11" db="EMBL/GenBank/DDBJ databases">
        <title>Minimal conservation of predation-associated metabolite biosynthetic gene clusters underscores biosynthetic potential of Myxococcota including descriptions for ten novel species: Archangium lansinium sp. nov., Myxococcus landrumus sp. nov., Nannocystis bai.</title>
        <authorList>
            <person name="Ahearne A."/>
            <person name="Stevens C."/>
            <person name="Dowd S."/>
        </authorList>
    </citation>
    <scope>NUCLEOTIDE SEQUENCE</scope>
    <source>
        <strain evidence="2">Fl3</strain>
    </source>
</reference>
<feature type="compositionally biased region" description="Polar residues" evidence="1">
    <location>
        <begin position="103"/>
        <end position="112"/>
    </location>
</feature>
<feature type="compositionally biased region" description="Low complexity" evidence="1">
    <location>
        <begin position="62"/>
        <end position="88"/>
    </location>
</feature>
<protein>
    <submittedName>
        <fullName evidence="2">Uncharacterized protein</fullName>
    </submittedName>
</protein>
<dbReference type="RefSeq" id="WP_269040503.1">
    <property type="nucleotide sequence ID" value="NZ_CP114040.1"/>
</dbReference>
<name>A0ABY7HFS3_9BACT</name>
<organism evidence="2 3">
    <name type="scientific">Nannocystis punicea</name>
    <dbReference type="NCBI Taxonomy" id="2995304"/>
    <lineage>
        <taxon>Bacteria</taxon>
        <taxon>Pseudomonadati</taxon>
        <taxon>Myxococcota</taxon>
        <taxon>Polyangia</taxon>
        <taxon>Nannocystales</taxon>
        <taxon>Nannocystaceae</taxon>
        <taxon>Nannocystis</taxon>
    </lineage>
</organism>
<gene>
    <name evidence="2" type="ORF">O0S08_18510</name>
</gene>
<evidence type="ECO:0000313" key="2">
    <source>
        <dbReference type="EMBL" id="WAS98136.1"/>
    </source>
</evidence>
<feature type="region of interest" description="Disordered" evidence="1">
    <location>
        <begin position="62"/>
        <end position="194"/>
    </location>
</feature>
<accession>A0ABY7HFS3</accession>
<evidence type="ECO:0000313" key="3">
    <source>
        <dbReference type="Proteomes" id="UP001164459"/>
    </source>
</evidence>
<keyword evidence="3" id="KW-1185">Reference proteome</keyword>
<feature type="compositionally biased region" description="Low complexity" evidence="1">
    <location>
        <begin position="125"/>
        <end position="163"/>
    </location>
</feature>
<sequence length="194" mass="19726">MSSLIDCPECACLFRASDATCPFCGHTQRHSLGSTWAAVAFTASLGAFGAACQVDRDLGDETSATAGDQTSTSTGDTADTANTAVDTSKPTESTDPGGETIDPTITTNSSDGATYAGPDEDWDTWGDTTTTTTTTDTSTTTNTTPGTTTTTTNATNDSSDASTYAGPDETWGTSDSTTSTSDASTYAGPDTDTF</sequence>
<dbReference type="Proteomes" id="UP001164459">
    <property type="component" value="Chromosome"/>
</dbReference>
<dbReference type="EMBL" id="CP114040">
    <property type="protein sequence ID" value="WAS98136.1"/>
    <property type="molecule type" value="Genomic_DNA"/>
</dbReference>